<organism evidence="1 2">
    <name type="scientific">Xylanibacter rarus</name>
    <dbReference type="NCBI Taxonomy" id="1676614"/>
    <lineage>
        <taxon>Bacteria</taxon>
        <taxon>Pseudomonadati</taxon>
        <taxon>Bacteroidota</taxon>
        <taxon>Bacteroidia</taxon>
        <taxon>Bacteroidales</taxon>
        <taxon>Prevotellaceae</taxon>
        <taxon>Xylanibacter</taxon>
    </lineage>
</organism>
<dbReference type="EMBL" id="LFQU01000002">
    <property type="protein sequence ID" value="KOO69543.1"/>
    <property type="molecule type" value="Genomic_DNA"/>
</dbReference>
<name>A0A8E1QZD5_9BACT</name>
<dbReference type="AlphaFoldDB" id="A0A8E1QZD5"/>
<comment type="caution">
    <text evidence="1">The sequence shown here is derived from an EMBL/GenBank/DDBJ whole genome shotgun (WGS) entry which is preliminary data.</text>
</comment>
<protein>
    <submittedName>
        <fullName evidence="1">Uncharacterized protein</fullName>
    </submittedName>
</protein>
<evidence type="ECO:0000313" key="2">
    <source>
        <dbReference type="Proteomes" id="UP000036951"/>
    </source>
</evidence>
<gene>
    <name evidence="1" type="ORF">ACU52_02575</name>
</gene>
<reference evidence="1 2" key="1">
    <citation type="submission" date="2015-06" db="EMBL/GenBank/DDBJ databases">
        <title>Prevotella sp. 109, sp. nov., a novel member of the family Prevotellaceae isolated from human faeces.</title>
        <authorList>
            <person name="Shkoporov A.N."/>
            <person name="Chaplin A.V."/>
            <person name="Kafarskaia L.I."/>
            <person name="Efimov B.A."/>
        </authorList>
    </citation>
    <scope>NUCLEOTIDE SEQUENCE [LARGE SCALE GENOMIC DNA]</scope>
    <source>
        <strain evidence="1 2">109</strain>
    </source>
</reference>
<sequence>MNTFAQTPMLKATRLNGLKAENSMKFETSNRVNLKKANSTNKVKAQAAPEGTTKSYYADYGESVTQVGLMQRLHVKNDIVFGNDGTVSIPNMFLSTIVGEGIYLKGTYDESTKEITIENNQEIYNQDGISLFVCKMDAETGEPLTSSSFKLSLDPESGIYYSAEGEYLTAFITNGSQTEIYTYCTELYYYPAELFPEAVSHKYTYSDYYGNSKSATVDIVNLGDICYIKSLMPEYPEAWMIGMFEGDNIIVSSYGVASDDTALLFGTTTDFVDDCTFTYSSSSDSYTSESGIELTDYFYYPGDSQNDEGYYFSGSCKNMTITGKSTTAISNVENSNKDVVATEYFDLSGRRISNAAQGVSIMVSKYADGTSKAIKIMK</sequence>
<evidence type="ECO:0000313" key="1">
    <source>
        <dbReference type="EMBL" id="KOO69543.1"/>
    </source>
</evidence>
<dbReference type="Proteomes" id="UP000036951">
    <property type="component" value="Unassembled WGS sequence"/>
</dbReference>
<proteinExistence type="predicted"/>
<keyword evidence="2" id="KW-1185">Reference proteome</keyword>
<accession>A0A8E1QZD5</accession>